<keyword evidence="1" id="KW-0732">Signal</keyword>
<evidence type="ECO:0000313" key="3">
    <source>
        <dbReference type="Proteomes" id="UP001294570"/>
    </source>
</evidence>
<dbReference type="SUPFAM" id="SSF81901">
    <property type="entry name" value="HCP-like"/>
    <property type="match status" value="1"/>
</dbReference>
<dbReference type="InterPro" id="IPR011990">
    <property type="entry name" value="TPR-like_helical_dom_sf"/>
</dbReference>
<dbReference type="PANTHER" id="PTHR11102:SF160">
    <property type="entry name" value="ERAD-ASSOCIATED E3 UBIQUITIN-PROTEIN LIGASE COMPONENT HRD3"/>
    <property type="match status" value="1"/>
</dbReference>
<dbReference type="EMBL" id="JAXIVU010000014">
    <property type="protein sequence ID" value="MDY7219911.1"/>
    <property type="molecule type" value="Genomic_DNA"/>
</dbReference>
<protein>
    <submittedName>
        <fullName evidence="2">Tetratricopeptide repeat protein</fullName>
    </submittedName>
</protein>
<reference evidence="2 3" key="1">
    <citation type="submission" date="2023-12" db="EMBL/GenBank/DDBJ databases">
        <title>Denitrificimonas halotolerans sp. nov.,a novel species isolated from landfill leachate.</title>
        <authorList>
            <person name="Wang S."/>
        </authorList>
    </citation>
    <scope>NUCLEOTIDE SEQUENCE [LARGE SCALE GENOMIC DNA]</scope>
    <source>
        <strain evidence="2 3">JX-1</strain>
    </source>
</reference>
<keyword evidence="3" id="KW-1185">Reference proteome</keyword>
<feature type="signal peptide" evidence="1">
    <location>
        <begin position="1"/>
        <end position="22"/>
    </location>
</feature>
<organism evidence="2 3">
    <name type="scientific">Denitrificimonas halotolerans</name>
    <dbReference type="NCBI Taxonomy" id="3098930"/>
    <lineage>
        <taxon>Bacteria</taxon>
        <taxon>Pseudomonadati</taxon>
        <taxon>Pseudomonadota</taxon>
        <taxon>Gammaproteobacteria</taxon>
        <taxon>Pseudomonadales</taxon>
        <taxon>Pseudomonadaceae</taxon>
        <taxon>Denitrificimonas</taxon>
    </lineage>
</organism>
<evidence type="ECO:0000313" key="2">
    <source>
        <dbReference type="EMBL" id="MDY7219911.1"/>
    </source>
</evidence>
<gene>
    <name evidence="2" type="ORF">TOI97_10090</name>
</gene>
<sequence>MFRFSRFMLLISLCISSIASYADDHPLLIPVAPQCTLERIASEPKIALEECLMRAQLGYADAQFVLGEYWYQGQYTPRDYQQALKWFEQASVQGHADAQLRLGTIFYRGEGVPSNSIQAYIVFKMSAINGSDEALDQADRVAAQMQRNELELANQVLAQIFRNYLLELSSETTLP</sequence>
<dbReference type="InterPro" id="IPR050767">
    <property type="entry name" value="Sel1_AlgK"/>
</dbReference>
<dbReference type="RefSeq" id="WP_321553997.1">
    <property type="nucleotide sequence ID" value="NZ_JAXIVU010000014.1"/>
</dbReference>
<accession>A0ABU5GSE5</accession>
<dbReference type="SMART" id="SM00671">
    <property type="entry name" value="SEL1"/>
    <property type="match status" value="2"/>
</dbReference>
<evidence type="ECO:0000256" key="1">
    <source>
        <dbReference type="SAM" id="SignalP"/>
    </source>
</evidence>
<proteinExistence type="predicted"/>
<dbReference type="PANTHER" id="PTHR11102">
    <property type="entry name" value="SEL-1-LIKE PROTEIN"/>
    <property type="match status" value="1"/>
</dbReference>
<dbReference type="InterPro" id="IPR006597">
    <property type="entry name" value="Sel1-like"/>
</dbReference>
<dbReference type="Pfam" id="PF08238">
    <property type="entry name" value="Sel1"/>
    <property type="match status" value="2"/>
</dbReference>
<comment type="caution">
    <text evidence="2">The sequence shown here is derived from an EMBL/GenBank/DDBJ whole genome shotgun (WGS) entry which is preliminary data.</text>
</comment>
<dbReference type="Proteomes" id="UP001294570">
    <property type="component" value="Unassembled WGS sequence"/>
</dbReference>
<dbReference type="Gene3D" id="1.25.40.10">
    <property type="entry name" value="Tetratricopeptide repeat domain"/>
    <property type="match status" value="1"/>
</dbReference>
<feature type="chain" id="PRO_5047141089" evidence="1">
    <location>
        <begin position="23"/>
        <end position="175"/>
    </location>
</feature>
<name>A0ABU5GSE5_9GAMM</name>